<dbReference type="KEGG" id="salf:SMD44_05388"/>
<keyword evidence="3" id="KW-1185">Reference proteome</keyword>
<evidence type="ECO:0000313" key="3">
    <source>
        <dbReference type="Proteomes" id="UP000195880"/>
    </source>
</evidence>
<dbReference type="STRING" id="67267.GCA_000716675_04214"/>
<dbReference type="InterPro" id="IPR007278">
    <property type="entry name" value="DUF397"/>
</dbReference>
<dbReference type="Proteomes" id="UP000195880">
    <property type="component" value="Chromosome"/>
</dbReference>
<evidence type="ECO:0000313" key="2">
    <source>
        <dbReference type="EMBL" id="ARX85919.1"/>
    </source>
</evidence>
<dbReference type="AlphaFoldDB" id="A0A1Z1WHT0"/>
<feature type="domain" description="DUF397" evidence="1">
    <location>
        <begin position="22"/>
        <end position="71"/>
    </location>
</feature>
<dbReference type="RefSeq" id="WP_087885572.1">
    <property type="nucleotide sequence ID" value="NZ_CP021748.1"/>
</dbReference>
<proteinExistence type="predicted"/>
<sequence length="75" mass="8173">MTLKWVKSSYSTDDGPDCVEVAWRKSTHSTGDGPECVEVAATLEAILIRDSKNPDGPRLTLTPAAWADFIHLTAE</sequence>
<organism evidence="2 3">
    <name type="scientific">Streptomyces alboflavus</name>
    <dbReference type="NCBI Taxonomy" id="67267"/>
    <lineage>
        <taxon>Bacteria</taxon>
        <taxon>Bacillati</taxon>
        <taxon>Actinomycetota</taxon>
        <taxon>Actinomycetes</taxon>
        <taxon>Kitasatosporales</taxon>
        <taxon>Streptomycetaceae</taxon>
        <taxon>Streptomyces</taxon>
    </lineage>
</organism>
<name>A0A1Z1WHT0_9ACTN</name>
<dbReference type="Pfam" id="PF04149">
    <property type="entry name" value="DUF397"/>
    <property type="match status" value="2"/>
</dbReference>
<accession>A0A1Z1WHT0</accession>
<dbReference type="EMBL" id="CP021748">
    <property type="protein sequence ID" value="ARX85919.1"/>
    <property type="molecule type" value="Genomic_DNA"/>
</dbReference>
<protein>
    <submittedName>
        <fullName evidence="2">Toxin</fullName>
    </submittedName>
</protein>
<feature type="domain" description="DUF397" evidence="1">
    <location>
        <begin position="3"/>
        <end position="21"/>
    </location>
</feature>
<dbReference type="OrthoDB" id="4562195at2"/>
<reference evidence="2 3" key="1">
    <citation type="submission" date="2017-05" db="EMBL/GenBank/DDBJ databases">
        <title>Streptomyces alboflavus Genome sequencing and assembly.</title>
        <authorList>
            <person name="Wang Y."/>
            <person name="Du B."/>
            <person name="Ding Y."/>
            <person name="Liu H."/>
            <person name="Hou Q."/>
            <person name="Liu K."/>
            <person name="Wang C."/>
            <person name="Yao L."/>
        </authorList>
    </citation>
    <scope>NUCLEOTIDE SEQUENCE [LARGE SCALE GENOMIC DNA]</scope>
    <source>
        <strain evidence="2 3">MDJK44</strain>
    </source>
</reference>
<evidence type="ECO:0000259" key="1">
    <source>
        <dbReference type="Pfam" id="PF04149"/>
    </source>
</evidence>
<gene>
    <name evidence="2" type="ORF">SMD44_05388</name>
</gene>